<feature type="domain" description="Secretion system C-terminal sorting" evidence="1">
    <location>
        <begin position="675"/>
        <end position="761"/>
    </location>
</feature>
<evidence type="ECO:0000259" key="1">
    <source>
        <dbReference type="Pfam" id="PF18962"/>
    </source>
</evidence>
<dbReference type="Gene3D" id="2.60.120.260">
    <property type="entry name" value="Galactose-binding domain-like"/>
    <property type="match status" value="1"/>
</dbReference>
<name>A0A2M6XUX3_9BACT</name>
<dbReference type="Proteomes" id="UP000229784">
    <property type="component" value="Unassembled WGS sequence"/>
</dbReference>
<dbReference type="EMBL" id="PEXQ01000029">
    <property type="protein sequence ID" value="PIU15872.1"/>
    <property type="molecule type" value="Genomic_DNA"/>
</dbReference>
<reference evidence="3" key="1">
    <citation type="submission" date="2017-09" db="EMBL/GenBank/DDBJ databases">
        <title>Depth-based differentiation of microbial function through sediment-hosted aquifers and enrichment of novel symbionts in the deep terrestrial subsurface.</title>
        <authorList>
            <person name="Probst A.J."/>
            <person name="Ladd B."/>
            <person name="Jarett J.K."/>
            <person name="Geller-Mcgrath D.E."/>
            <person name="Sieber C.M.K."/>
            <person name="Emerson J.B."/>
            <person name="Anantharaman K."/>
            <person name="Thomas B.C."/>
            <person name="Malmstrom R."/>
            <person name="Stieglmeier M."/>
            <person name="Klingl A."/>
            <person name="Woyke T."/>
            <person name="Ryan C.M."/>
            <person name="Banfield J.F."/>
        </authorList>
    </citation>
    <scope>NUCLEOTIDE SEQUENCE [LARGE SCALE GENOMIC DNA]</scope>
</reference>
<sequence>MKIFFVGILAFIFIIGPAMGQNIILDPGFEESEIKYWNVGISPAGAGEISLTKQTSYSGTQSLLVNLVAPAEIKATYRYTFSVNPGDIFVVGAAMKIEKRELGGFATRIEVQSYGTNQPIFALEAHPPANAWQGWQMYKEEFSVPADVYSIQVVIYHSTLTGSAWFDELWLERTRTFDPFLMVNADVVQQGQQIIIRGAGFPTLQKAELFLENKKETESKTDGQGRLEIKFSIPKDAELKVNYIRVIAGSWEATTTVKVVSPDKPAITGVEAKITNGILEVEMTGEPDGQASFFFKLKEKEGENEKVAMVQQKKELGLYRGDWKIPVGTQATAPVVVKLTKNNQTSAWETTSLAIDTSPGKIYSFSVAGSPVNSQGKLYLTLIGERGGSASFTIPNLVTNSSLQDEGGTEVYRAEYDPPDGKMLKETYALGKLVITGKTYSMPAPEPITIDTILPKIAVSFGEPDDIYRNGETITVLVRTDSGSKISAEFSELDSTKPKVEFKEDGADKGFFRGSFSISKDNKNSDGKKKIVATVSNPAGNISSATLEVNLLNAEKFIEVRKQISLGYSIFSMPVNPGEWKLSDLASFIGPSLEQIIWHDGTKFIVYLPAIPVETGDKKIEWGEGYILKMLKAETVIFKGRPWGVQAAPPSNQLIAFYMEVLNKGLGKSALFQNYPNPFNAETWIPFKLNETSDTSITIYDIHGRVVRKLALGFIPAGIYQTKASSAYWDGTDDRCERVASGIYFYHLKAGKFSASRKMVIIK</sequence>
<evidence type="ECO:0000313" key="3">
    <source>
        <dbReference type="Proteomes" id="UP000229784"/>
    </source>
</evidence>
<evidence type="ECO:0000313" key="2">
    <source>
        <dbReference type="EMBL" id="PIU15872.1"/>
    </source>
</evidence>
<dbReference type="AlphaFoldDB" id="A0A2M6XUX3"/>
<dbReference type="InterPro" id="IPR026444">
    <property type="entry name" value="Secre_tail"/>
</dbReference>
<comment type="caution">
    <text evidence="2">The sequence shown here is derived from an EMBL/GenBank/DDBJ whole genome shotgun (WGS) entry which is preliminary data.</text>
</comment>
<dbReference type="NCBIfam" id="TIGR04183">
    <property type="entry name" value="Por_Secre_tail"/>
    <property type="match status" value="1"/>
</dbReference>
<protein>
    <recommendedName>
        <fullName evidence="1">Secretion system C-terminal sorting domain-containing protein</fullName>
    </recommendedName>
</protein>
<dbReference type="Pfam" id="PF18962">
    <property type="entry name" value="Por_Secre_tail"/>
    <property type="match status" value="1"/>
</dbReference>
<organism evidence="2 3">
    <name type="scientific">bacterium (Candidatus Gribaldobacteria) CG08_land_8_20_14_0_20_39_15</name>
    <dbReference type="NCBI Taxonomy" id="2014273"/>
    <lineage>
        <taxon>Bacteria</taxon>
        <taxon>Candidatus Gribaldobacteria</taxon>
    </lineage>
</organism>
<proteinExistence type="predicted"/>
<dbReference type="Gene3D" id="2.60.40.4070">
    <property type="match status" value="1"/>
</dbReference>
<gene>
    <name evidence="2" type="ORF">COT20_01210</name>
</gene>
<accession>A0A2M6XUX3</accession>